<gene>
    <name evidence="2" type="ORF">OVY01_07280</name>
</gene>
<dbReference type="CDD" id="cd00093">
    <property type="entry name" value="HTH_XRE"/>
    <property type="match status" value="1"/>
</dbReference>
<dbReference type="PROSITE" id="PS50943">
    <property type="entry name" value="HTH_CROC1"/>
    <property type="match status" value="1"/>
</dbReference>
<dbReference type="Pfam" id="PF01381">
    <property type="entry name" value="HTH_3"/>
    <property type="match status" value="1"/>
</dbReference>
<evidence type="ECO:0000313" key="3">
    <source>
        <dbReference type="Proteomes" id="UP001082899"/>
    </source>
</evidence>
<dbReference type="SUPFAM" id="SSF47413">
    <property type="entry name" value="lambda repressor-like DNA-binding domains"/>
    <property type="match status" value="1"/>
</dbReference>
<name>A0ABT3ZKU7_9BURK</name>
<organism evidence="2 3">
    <name type="scientific">Robbsia betulipollinis</name>
    <dbReference type="NCBI Taxonomy" id="2981849"/>
    <lineage>
        <taxon>Bacteria</taxon>
        <taxon>Pseudomonadati</taxon>
        <taxon>Pseudomonadota</taxon>
        <taxon>Betaproteobacteria</taxon>
        <taxon>Burkholderiales</taxon>
        <taxon>Burkholderiaceae</taxon>
        <taxon>Robbsia</taxon>
    </lineage>
</organism>
<feature type="domain" description="HTH cro/C1-type" evidence="1">
    <location>
        <begin position="29"/>
        <end position="81"/>
    </location>
</feature>
<keyword evidence="3" id="KW-1185">Reference proteome</keyword>
<dbReference type="SMART" id="SM00530">
    <property type="entry name" value="HTH_XRE"/>
    <property type="match status" value="1"/>
</dbReference>
<dbReference type="EMBL" id="JAPMXC010000001">
    <property type="protein sequence ID" value="MCY0387037.1"/>
    <property type="molecule type" value="Genomic_DNA"/>
</dbReference>
<evidence type="ECO:0000313" key="2">
    <source>
        <dbReference type="EMBL" id="MCY0387037.1"/>
    </source>
</evidence>
<dbReference type="InterPro" id="IPR001387">
    <property type="entry name" value="Cro/C1-type_HTH"/>
</dbReference>
<evidence type="ECO:0000259" key="1">
    <source>
        <dbReference type="PROSITE" id="PS50943"/>
    </source>
</evidence>
<dbReference type="Gene3D" id="1.10.260.40">
    <property type="entry name" value="lambda repressor-like DNA-binding domains"/>
    <property type="match status" value="1"/>
</dbReference>
<dbReference type="RefSeq" id="WP_267846736.1">
    <property type="nucleotide sequence ID" value="NZ_JAPMXC010000001.1"/>
</dbReference>
<proteinExistence type="predicted"/>
<reference evidence="2" key="1">
    <citation type="submission" date="2022-11" db="EMBL/GenBank/DDBJ databases">
        <title>Robbsia betulipollinis sp. nov., isolated from pollen of birch (Betula pendula).</title>
        <authorList>
            <person name="Shi H."/>
            <person name="Ambika Manirajan B."/>
            <person name="Ratering S."/>
            <person name="Geissler-Plaum R."/>
            <person name="Schnell S."/>
        </authorList>
    </citation>
    <scope>NUCLEOTIDE SEQUENCE</scope>
    <source>
        <strain evidence="2">Bb-Pol-6</strain>
    </source>
</reference>
<accession>A0ABT3ZKU7</accession>
<dbReference type="InterPro" id="IPR010982">
    <property type="entry name" value="Lambda_DNA-bd_dom_sf"/>
</dbReference>
<dbReference type="Proteomes" id="UP001082899">
    <property type="component" value="Unassembled WGS sequence"/>
</dbReference>
<comment type="caution">
    <text evidence="2">The sequence shown here is derived from an EMBL/GenBank/DDBJ whole genome shotgun (WGS) entry which is preliminary data.</text>
</comment>
<sequence length="114" mass="13029">MNIFLLIHKIMDLEFTKPGEVVKVLCERLRKERLSQRMTQADLAARAGIGVNTVSNLEAGRNVTFESLVRLAMVLGRLQELEGLFKPKLDSLDDILRYENSVNRYRIKKPSNNA</sequence>
<protein>
    <submittedName>
        <fullName evidence="2">Helix-turn-helix transcriptional regulator</fullName>
    </submittedName>
</protein>